<reference evidence="2" key="1">
    <citation type="journal article" date="2020" name="Fungal Divers.">
        <title>Resolving the Mortierellaceae phylogeny through synthesis of multi-gene phylogenetics and phylogenomics.</title>
        <authorList>
            <person name="Vandepol N."/>
            <person name="Liber J."/>
            <person name="Desiro A."/>
            <person name="Na H."/>
            <person name="Kennedy M."/>
            <person name="Barry K."/>
            <person name="Grigoriev I.V."/>
            <person name="Miller A.N."/>
            <person name="O'Donnell K."/>
            <person name="Stajich J.E."/>
            <person name="Bonito G."/>
        </authorList>
    </citation>
    <scope>NUCLEOTIDE SEQUENCE</scope>
    <source>
        <strain evidence="2">NRRL 28262</strain>
    </source>
</reference>
<comment type="caution">
    <text evidence="2">The sequence shown here is derived from an EMBL/GenBank/DDBJ whole genome shotgun (WGS) entry which is preliminary data.</text>
</comment>
<evidence type="ECO:0000256" key="1">
    <source>
        <dbReference type="SAM" id="SignalP"/>
    </source>
</evidence>
<name>A0AAD4H1S8_9FUNG</name>
<proteinExistence type="predicted"/>
<sequence length="160" mass="16948">MRSTILLLAAVALVAVQAAPVSNGPEAVATPNSPVKCFKDSDGKYECYGLGSVQPKAESAVPAFIPKCTKQKDGTLYCYGLNSVQPKASSFEPEAMPLPNRPPRCHKIEGVWECDGGDGPDPRTEPQASAELEAASVNVPPVRCGIVDGVWQCWGGHDPR</sequence>
<keyword evidence="3" id="KW-1185">Reference proteome</keyword>
<dbReference type="EMBL" id="JAAAIL010002126">
    <property type="protein sequence ID" value="KAG0260236.1"/>
    <property type="molecule type" value="Genomic_DNA"/>
</dbReference>
<gene>
    <name evidence="2" type="ORF">BGZ95_004495</name>
</gene>
<keyword evidence="1" id="KW-0732">Signal</keyword>
<feature type="signal peptide" evidence="1">
    <location>
        <begin position="1"/>
        <end position="18"/>
    </location>
</feature>
<accession>A0AAD4H1S8</accession>
<evidence type="ECO:0000313" key="3">
    <source>
        <dbReference type="Proteomes" id="UP001194580"/>
    </source>
</evidence>
<feature type="chain" id="PRO_5042137574" evidence="1">
    <location>
        <begin position="19"/>
        <end position="160"/>
    </location>
</feature>
<dbReference type="Proteomes" id="UP001194580">
    <property type="component" value="Unassembled WGS sequence"/>
</dbReference>
<dbReference type="AlphaFoldDB" id="A0AAD4H1S8"/>
<protein>
    <submittedName>
        <fullName evidence="2">Uncharacterized protein</fullName>
    </submittedName>
</protein>
<organism evidence="2 3">
    <name type="scientific">Linnemannia exigua</name>
    <dbReference type="NCBI Taxonomy" id="604196"/>
    <lineage>
        <taxon>Eukaryota</taxon>
        <taxon>Fungi</taxon>
        <taxon>Fungi incertae sedis</taxon>
        <taxon>Mucoromycota</taxon>
        <taxon>Mortierellomycotina</taxon>
        <taxon>Mortierellomycetes</taxon>
        <taxon>Mortierellales</taxon>
        <taxon>Mortierellaceae</taxon>
        <taxon>Linnemannia</taxon>
    </lineage>
</organism>
<evidence type="ECO:0000313" key="2">
    <source>
        <dbReference type="EMBL" id="KAG0260236.1"/>
    </source>
</evidence>